<dbReference type="Proteomes" id="UP000637267">
    <property type="component" value="Unassembled WGS sequence"/>
</dbReference>
<reference evidence="3" key="1">
    <citation type="journal article" date="2019" name="Int. J. Syst. Evol. Microbiol.">
        <title>The Global Catalogue of Microorganisms (GCM) 10K type strain sequencing project: providing services to taxonomists for standard genome sequencing and annotation.</title>
        <authorList>
            <consortium name="The Broad Institute Genomics Platform"/>
            <consortium name="The Broad Institute Genome Sequencing Center for Infectious Disease"/>
            <person name="Wu L."/>
            <person name="Ma J."/>
        </authorList>
    </citation>
    <scope>NUCLEOTIDE SEQUENCE [LARGE SCALE GENOMIC DNA]</scope>
    <source>
        <strain evidence="3">CGMCC 1.8859</strain>
    </source>
</reference>
<comment type="caution">
    <text evidence="2">The sequence shown here is derived from an EMBL/GenBank/DDBJ whole genome shotgun (WGS) entry which is preliminary data.</text>
</comment>
<dbReference type="Pfam" id="PF11769">
    <property type="entry name" value="DUF3313"/>
    <property type="match status" value="1"/>
</dbReference>
<evidence type="ECO:0008006" key="4">
    <source>
        <dbReference type="Google" id="ProtNLM"/>
    </source>
</evidence>
<evidence type="ECO:0000256" key="1">
    <source>
        <dbReference type="SAM" id="SignalP"/>
    </source>
</evidence>
<name>A0ABQ2P5R7_9NEIS</name>
<dbReference type="EMBL" id="BMLX01000001">
    <property type="protein sequence ID" value="GGP18923.1"/>
    <property type="molecule type" value="Genomic_DNA"/>
</dbReference>
<protein>
    <recommendedName>
        <fullName evidence="4">DUF3313 domain-containing protein</fullName>
    </recommendedName>
</protein>
<evidence type="ECO:0000313" key="2">
    <source>
        <dbReference type="EMBL" id="GGP18923.1"/>
    </source>
</evidence>
<dbReference type="RefSeq" id="WP_188702567.1">
    <property type="nucleotide sequence ID" value="NZ_BMLX01000001.1"/>
</dbReference>
<sequence length="231" mass="24805">MNKKWITPIVLAALVWLPSHSAQAQTSTPKSKRTAIAAWTQEGLQPVSAQGFDLVYAKPGTSLTGYHNILLSPIPASFRSGWEKRSATGSQLPNRTKDIQAIKDQLADAIRQEFTRQLTAGGYTLVDAAGEGVLTVNLAVVNLDIAAPNIPSAGRTKTYATSAGEMSLVADLRDSQTGEVLMRIYDHHTDRETFKPEKITSVDNAAAVEDAASTWAAALRQTLGQPATHNP</sequence>
<dbReference type="InterPro" id="IPR021747">
    <property type="entry name" value="DUF3313"/>
</dbReference>
<keyword evidence="1" id="KW-0732">Signal</keyword>
<accession>A0ABQ2P5R7</accession>
<feature type="signal peptide" evidence="1">
    <location>
        <begin position="1"/>
        <end position="24"/>
    </location>
</feature>
<feature type="chain" id="PRO_5046808265" description="DUF3313 domain-containing protein" evidence="1">
    <location>
        <begin position="25"/>
        <end position="231"/>
    </location>
</feature>
<evidence type="ECO:0000313" key="3">
    <source>
        <dbReference type="Proteomes" id="UP000637267"/>
    </source>
</evidence>
<keyword evidence="3" id="KW-1185">Reference proteome</keyword>
<gene>
    <name evidence="2" type="ORF">GCM10010970_08060</name>
</gene>
<organism evidence="2 3">
    <name type="scientific">Silvimonas iriomotensis</name>
    <dbReference type="NCBI Taxonomy" id="449662"/>
    <lineage>
        <taxon>Bacteria</taxon>
        <taxon>Pseudomonadati</taxon>
        <taxon>Pseudomonadota</taxon>
        <taxon>Betaproteobacteria</taxon>
        <taxon>Neisseriales</taxon>
        <taxon>Chitinibacteraceae</taxon>
        <taxon>Silvimonas</taxon>
    </lineage>
</organism>
<proteinExistence type="predicted"/>